<keyword evidence="8" id="KW-0325">Glycoprotein</keyword>
<evidence type="ECO:0000256" key="2">
    <source>
        <dbReference type="ARBA" id="ARBA00022692"/>
    </source>
</evidence>
<dbReference type="SUPFAM" id="SSF57196">
    <property type="entry name" value="EGF/Laminin"/>
    <property type="match status" value="1"/>
</dbReference>
<dbReference type="Gene3D" id="2.10.25.10">
    <property type="entry name" value="Laminin"/>
    <property type="match status" value="1"/>
</dbReference>
<evidence type="ECO:0000256" key="9">
    <source>
        <dbReference type="PROSITE-ProRule" id="PRU00124"/>
    </source>
</evidence>
<evidence type="ECO:0000256" key="1">
    <source>
        <dbReference type="ARBA" id="ARBA00004167"/>
    </source>
</evidence>
<dbReference type="InterPro" id="IPR023415">
    <property type="entry name" value="LDLR_class-A_CS"/>
</dbReference>
<dbReference type="PROSITE" id="PS01209">
    <property type="entry name" value="LDLRA_1"/>
    <property type="match status" value="2"/>
</dbReference>
<dbReference type="PRINTS" id="PR00261">
    <property type="entry name" value="LDLRECEPTOR"/>
</dbReference>
<feature type="chain" id="PRO_5046907398" description="EGF-like domain-containing protein" evidence="10">
    <location>
        <begin position="32"/>
        <end position="377"/>
    </location>
</feature>
<evidence type="ECO:0000313" key="13">
    <source>
        <dbReference type="Proteomes" id="UP001434883"/>
    </source>
</evidence>
<evidence type="ECO:0000256" key="3">
    <source>
        <dbReference type="ARBA" id="ARBA00022737"/>
    </source>
</evidence>
<keyword evidence="2" id="KW-0812">Transmembrane</keyword>
<keyword evidence="10" id="KW-0732">Signal</keyword>
<accession>A0ABV0SCQ8</accession>
<gene>
    <name evidence="12" type="ORF">XENOCAPTIV_001521</name>
</gene>
<dbReference type="Proteomes" id="UP001434883">
    <property type="component" value="Unassembled WGS sequence"/>
</dbReference>
<evidence type="ECO:0000256" key="10">
    <source>
        <dbReference type="SAM" id="SignalP"/>
    </source>
</evidence>
<feature type="signal peptide" evidence="10">
    <location>
        <begin position="1"/>
        <end position="31"/>
    </location>
</feature>
<dbReference type="PROSITE" id="PS50068">
    <property type="entry name" value="LDLRA_2"/>
    <property type="match status" value="4"/>
</dbReference>
<evidence type="ECO:0000256" key="5">
    <source>
        <dbReference type="ARBA" id="ARBA00023136"/>
    </source>
</evidence>
<proteinExistence type="predicted"/>
<dbReference type="InterPro" id="IPR051221">
    <property type="entry name" value="LDLR-related"/>
</dbReference>
<dbReference type="InterPro" id="IPR036055">
    <property type="entry name" value="LDL_receptor-like_sf"/>
</dbReference>
<keyword evidence="7" id="KW-0675">Receptor</keyword>
<protein>
    <recommendedName>
        <fullName evidence="11">EGF-like domain-containing protein</fullName>
    </recommendedName>
</protein>
<dbReference type="SMART" id="SM00192">
    <property type="entry name" value="LDLa"/>
    <property type="match status" value="4"/>
</dbReference>
<dbReference type="EMBL" id="JAHRIN010076766">
    <property type="protein sequence ID" value="MEQ2218319.1"/>
    <property type="molecule type" value="Genomic_DNA"/>
</dbReference>
<feature type="disulfide bond" evidence="9">
    <location>
        <begin position="156"/>
        <end position="168"/>
    </location>
</feature>
<evidence type="ECO:0000313" key="12">
    <source>
        <dbReference type="EMBL" id="MEQ2218319.1"/>
    </source>
</evidence>
<evidence type="ECO:0000256" key="4">
    <source>
        <dbReference type="ARBA" id="ARBA00022989"/>
    </source>
</evidence>
<keyword evidence="4" id="KW-1133">Transmembrane helix</keyword>
<feature type="disulfide bond" evidence="9">
    <location>
        <begin position="98"/>
        <end position="113"/>
    </location>
</feature>
<comment type="caution">
    <text evidence="9">Lacks conserved residue(s) required for the propagation of feature annotation.</text>
</comment>
<feature type="disulfide bond" evidence="9">
    <location>
        <begin position="126"/>
        <end position="144"/>
    </location>
</feature>
<dbReference type="InterPro" id="IPR002172">
    <property type="entry name" value="LDrepeatLR_classA_rpt"/>
</dbReference>
<keyword evidence="3" id="KW-0677">Repeat</keyword>
<comment type="caution">
    <text evidence="12">The sequence shown here is derived from an EMBL/GenBank/DDBJ whole genome shotgun (WGS) entry which is preliminary data.</text>
</comment>
<feature type="disulfide bond" evidence="9">
    <location>
        <begin position="36"/>
        <end position="48"/>
    </location>
</feature>
<evidence type="ECO:0000256" key="6">
    <source>
        <dbReference type="ARBA" id="ARBA00023157"/>
    </source>
</evidence>
<keyword evidence="6 9" id="KW-1015">Disulfide bond</keyword>
<dbReference type="Pfam" id="PF14670">
    <property type="entry name" value="FXa_inhibition"/>
    <property type="match status" value="1"/>
</dbReference>
<dbReference type="SUPFAM" id="SSF57424">
    <property type="entry name" value="LDL receptor-like module"/>
    <property type="match status" value="4"/>
</dbReference>
<organism evidence="12 13">
    <name type="scientific">Xenoophorus captivus</name>
    <dbReference type="NCBI Taxonomy" id="1517983"/>
    <lineage>
        <taxon>Eukaryota</taxon>
        <taxon>Metazoa</taxon>
        <taxon>Chordata</taxon>
        <taxon>Craniata</taxon>
        <taxon>Vertebrata</taxon>
        <taxon>Euteleostomi</taxon>
        <taxon>Actinopterygii</taxon>
        <taxon>Neopterygii</taxon>
        <taxon>Teleostei</taxon>
        <taxon>Neoteleostei</taxon>
        <taxon>Acanthomorphata</taxon>
        <taxon>Ovalentaria</taxon>
        <taxon>Atherinomorphae</taxon>
        <taxon>Cyprinodontiformes</taxon>
        <taxon>Goodeidae</taxon>
        <taxon>Xenoophorus</taxon>
    </lineage>
</organism>
<dbReference type="Pfam" id="PF00057">
    <property type="entry name" value="Ldl_recept_a"/>
    <property type="match status" value="4"/>
</dbReference>
<feature type="disulfide bond" evidence="9">
    <location>
        <begin position="119"/>
        <end position="131"/>
    </location>
</feature>
<evidence type="ECO:0000256" key="7">
    <source>
        <dbReference type="ARBA" id="ARBA00023170"/>
    </source>
</evidence>
<feature type="disulfide bond" evidence="9">
    <location>
        <begin position="55"/>
        <end position="70"/>
    </location>
</feature>
<feature type="disulfide bond" evidence="9">
    <location>
        <begin position="43"/>
        <end position="61"/>
    </location>
</feature>
<feature type="domain" description="EGF-like" evidence="11">
    <location>
        <begin position="194"/>
        <end position="231"/>
    </location>
</feature>
<keyword evidence="5" id="KW-0472">Membrane</keyword>
<feature type="disulfide bond" evidence="9">
    <location>
        <begin position="163"/>
        <end position="181"/>
    </location>
</feature>
<dbReference type="Gene3D" id="4.10.400.10">
    <property type="entry name" value="Low-density Lipoprotein Receptor"/>
    <property type="match status" value="4"/>
</dbReference>
<feature type="disulfide bond" evidence="9">
    <location>
        <begin position="138"/>
        <end position="153"/>
    </location>
</feature>
<dbReference type="PANTHER" id="PTHR22722:SF14">
    <property type="entry name" value="MEGALIN, ISOFORM A"/>
    <property type="match status" value="1"/>
</dbReference>
<evidence type="ECO:0000256" key="8">
    <source>
        <dbReference type="ARBA" id="ARBA00023180"/>
    </source>
</evidence>
<dbReference type="InterPro" id="IPR000742">
    <property type="entry name" value="EGF"/>
</dbReference>
<dbReference type="SMART" id="SM00181">
    <property type="entry name" value="EGF"/>
    <property type="match status" value="1"/>
</dbReference>
<comment type="subcellular location">
    <subcellularLocation>
        <location evidence="1">Membrane</location>
        <topology evidence="1">Single-pass membrane protein</topology>
    </subcellularLocation>
</comment>
<dbReference type="CDD" id="cd00112">
    <property type="entry name" value="LDLa"/>
    <property type="match status" value="4"/>
</dbReference>
<evidence type="ECO:0000259" key="11">
    <source>
        <dbReference type="SMART" id="SM00181"/>
    </source>
</evidence>
<keyword evidence="13" id="KW-1185">Reference proteome</keyword>
<sequence length="377" mass="41580">MVFVGMSRGVDMDLRLVIWLIFLPSLKCSSGQLLVCHKDQWQCDDGHCITAAWRCDGEGDCLDGSDEMGCAASTDSDCPPGQFPCLDSVGCVDVSARCDGQNQCPTGSDEENCPATEGCLDSEWMCGNRICIPMELRCNGQNDCMDNSDEDKCDKCSENGLRCPDGKCLSPEDRCDGQLQCSDGSDEPITCGRICSRYNGGCSHVCTDESWGVRCVCPVGYKLSSNGAVCEGLFNKRPALSLTVFESMFFWTDEKGLWQVPQEQAYPRKLITKTDLPLLSVYHELQQPKGTLSDDAEFVEGEKPPSRKKVEHLGLSCGCLRTFPIVHLEQCDNFVGSAGREQNSVRFCERPSAECCHSTRGDSKRSDKALLFFRLLF</sequence>
<name>A0ABV0SCQ8_9TELE</name>
<dbReference type="PANTHER" id="PTHR22722">
    <property type="entry name" value="LOW-DENSITY LIPOPROTEIN RECEPTOR-RELATED PROTEIN 2-RELATED"/>
    <property type="match status" value="1"/>
</dbReference>
<reference evidence="12 13" key="1">
    <citation type="submission" date="2021-06" db="EMBL/GenBank/DDBJ databases">
        <authorList>
            <person name="Palmer J.M."/>
        </authorList>
    </citation>
    <scope>NUCLEOTIDE SEQUENCE [LARGE SCALE GENOMIC DNA]</scope>
    <source>
        <strain evidence="12 13">XC_2019</strain>
        <tissue evidence="12">Muscle</tissue>
    </source>
</reference>